<keyword evidence="1" id="KW-0472">Membrane</keyword>
<dbReference type="Pfam" id="PF11911">
    <property type="entry name" value="DUF3429"/>
    <property type="match status" value="1"/>
</dbReference>
<feature type="transmembrane region" description="Helical" evidence="1">
    <location>
        <begin position="106"/>
        <end position="127"/>
    </location>
</feature>
<evidence type="ECO:0000313" key="3">
    <source>
        <dbReference type="Proteomes" id="UP001560685"/>
    </source>
</evidence>
<accession>A0ABV3Z3S8</accession>
<dbReference type="EMBL" id="JBEHZE010000001">
    <property type="protein sequence ID" value="MEX6633461.1"/>
    <property type="molecule type" value="Genomic_DNA"/>
</dbReference>
<keyword evidence="3" id="KW-1185">Reference proteome</keyword>
<name>A0ABV3Z3S8_9PROT</name>
<reference evidence="2 3" key="1">
    <citation type="submission" date="2024-05" db="EMBL/GenBank/DDBJ databases">
        <title>Three bacterial strains, DH-69, EH-24, and ECK-19 isolated from coastal sediments.</title>
        <authorList>
            <person name="Ye Y.-Q."/>
            <person name="Du Z.-J."/>
        </authorList>
    </citation>
    <scope>NUCLEOTIDE SEQUENCE [LARGE SCALE GENOMIC DNA]</scope>
    <source>
        <strain evidence="2 3">ECK-19</strain>
    </source>
</reference>
<feature type="transmembrane region" description="Helical" evidence="1">
    <location>
        <begin position="12"/>
        <end position="31"/>
    </location>
</feature>
<feature type="transmembrane region" description="Helical" evidence="1">
    <location>
        <begin position="79"/>
        <end position="100"/>
    </location>
</feature>
<organism evidence="2 3">
    <name type="scientific">Hyphococcus lacteus</name>
    <dbReference type="NCBI Taxonomy" id="3143536"/>
    <lineage>
        <taxon>Bacteria</taxon>
        <taxon>Pseudomonadati</taxon>
        <taxon>Pseudomonadota</taxon>
        <taxon>Alphaproteobacteria</taxon>
        <taxon>Parvularculales</taxon>
        <taxon>Parvularculaceae</taxon>
        <taxon>Hyphococcus</taxon>
    </lineage>
</organism>
<evidence type="ECO:0000313" key="2">
    <source>
        <dbReference type="EMBL" id="MEX6633461.1"/>
    </source>
</evidence>
<feature type="transmembrane region" description="Helical" evidence="1">
    <location>
        <begin position="43"/>
        <end position="67"/>
    </location>
</feature>
<dbReference type="Proteomes" id="UP001560685">
    <property type="component" value="Unassembled WGS sequence"/>
</dbReference>
<proteinExistence type="predicted"/>
<protein>
    <submittedName>
        <fullName evidence="2">DUF3429 family protein</fullName>
    </submittedName>
</protein>
<dbReference type="InterPro" id="IPR021836">
    <property type="entry name" value="DUF3429"/>
</dbReference>
<dbReference type="RefSeq" id="WP_369313423.1">
    <property type="nucleotide sequence ID" value="NZ_JBEHZE010000001.1"/>
</dbReference>
<evidence type="ECO:0000256" key="1">
    <source>
        <dbReference type="SAM" id="Phobius"/>
    </source>
</evidence>
<comment type="caution">
    <text evidence="2">The sequence shown here is derived from an EMBL/GenBank/DDBJ whole genome shotgun (WGS) entry which is preliminary data.</text>
</comment>
<keyword evidence="1" id="KW-1133">Transmembrane helix</keyword>
<gene>
    <name evidence="2" type="ORF">ABFZ84_07850</name>
</gene>
<keyword evidence="1" id="KW-0812">Transmembrane</keyword>
<sequence>MARNKQAHELNRFGLFGLIPLAVAAAALWLSPALLPQYIALDFHQIALAAGAVFVIFFAGAGMGITLGANKSGSIIPNLLITLVAFFAIIPNGVFFLTLGAAQRHFIILVLMVYLLVRDLAWVSNGGAPKWYGTLRIRLTFWAGVSIILIISRLLLWGYY</sequence>
<feature type="transmembrane region" description="Helical" evidence="1">
    <location>
        <begin position="139"/>
        <end position="159"/>
    </location>
</feature>